<dbReference type="AlphaFoldDB" id="A0AAJ6AZ39"/>
<dbReference type="Proteomes" id="UP001217476">
    <property type="component" value="Chromosome"/>
</dbReference>
<dbReference type="PANTHER" id="PTHR30055">
    <property type="entry name" value="HTH-TYPE TRANSCRIPTIONAL REGULATOR RUTR"/>
    <property type="match status" value="1"/>
</dbReference>
<dbReference type="Pfam" id="PF17937">
    <property type="entry name" value="TetR_C_28"/>
    <property type="match status" value="1"/>
</dbReference>
<dbReference type="InterPro" id="IPR050109">
    <property type="entry name" value="HTH-type_TetR-like_transc_reg"/>
</dbReference>
<feature type="domain" description="HTH tetR-type" evidence="3">
    <location>
        <begin position="6"/>
        <end position="66"/>
    </location>
</feature>
<sequence>MGRKRVIDQQAILDAGEAVVARDGATALTLDAVAREAGISKASVIYDYRTKQALIEAIVERAFRNDHARHAEVEGGLTDRDSPAIRSRLAVAAEPPPEAFRPAALNLTAALAMDGGLRQRMQESQAATVTHILDTATSPRGALLAYLALEGLKFLEYLDFHHFDPDERLRIIGEIDWLVTTTPKT</sequence>
<gene>
    <name evidence="4" type="ORF">P0Y65_11320</name>
</gene>
<evidence type="ECO:0000313" key="4">
    <source>
        <dbReference type="EMBL" id="WEK02799.1"/>
    </source>
</evidence>
<keyword evidence="1 2" id="KW-0238">DNA-binding</keyword>
<dbReference type="SUPFAM" id="SSF46689">
    <property type="entry name" value="Homeodomain-like"/>
    <property type="match status" value="1"/>
</dbReference>
<reference evidence="4" key="1">
    <citation type="submission" date="2023-03" db="EMBL/GenBank/DDBJ databases">
        <title>Andean soil-derived lignocellulolytic bacterial consortium as a source of novel taxa and putative plastic-active enzymes.</title>
        <authorList>
            <person name="Diaz-Garcia L."/>
            <person name="Chuvochina M."/>
            <person name="Feuerriegel G."/>
            <person name="Bunk B."/>
            <person name="Sproer C."/>
            <person name="Streit W.R."/>
            <person name="Rodriguez L.M."/>
            <person name="Overmann J."/>
            <person name="Jimenez D.J."/>
        </authorList>
    </citation>
    <scope>NUCLEOTIDE SEQUENCE</scope>
    <source>
        <strain evidence="4">MAG 4196</strain>
    </source>
</reference>
<dbReference type="InterPro" id="IPR041479">
    <property type="entry name" value="TetR_CgmR_C"/>
</dbReference>
<dbReference type="InterPro" id="IPR009057">
    <property type="entry name" value="Homeodomain-like_sf"/>
</dbReference>
<dbReference type="EMBL" id="CP119312">
    <property type="protein sequence ID" value="WEK02799.1"/>
    <property type="molecule type" value="Genomic_DNA"/>
</dbReference>
<dbReference type="InterPro" id="IPR001647">
    <property type="entry name" value="HTH_TetR"/>
</dbReference>
<proteinExistence type="predicted"/>
<dbReference type="PANTHER" id="PTHR30055:SF148">
    <property type="entry name" value="TETR-FAMILY TRANSCRIPTIONAL REGULATOR"/>
    <property type="match status" value="1"/>
</dbReference>
<dbReference type="GO" id="GO:0003700">
    <property type="term" value="F:DNA-binding transcription factor activity"/>
    <property type="evidence" value="ECO:0007669"/>
    <property type="project" value="TreeGrafter"/>
</dbReference>
<feature type="DNA-binding region" description="H-T-H motif" evidence="2">
    <location>
        <begin position="29"/>
        <end position="48"/>
    </location>
</feature>
<dbReference type="GO" id="GO:0000976">
    <property type="term" value="F:transcription cis-regulatory region binding"/>
    <property type="evidence" value="ECO:0007669"/>
    <property type="project" value="TreeGrafter"/>
</dbReference>
<name>A0AAJ6AZ39_9HYPH</name>
<accession>A0AAJ6AZ39</accession>
<evidence type="ECO:0000259" key="3">
    <source>
        <dbReference type="PROSITE" id="PS50977"/>
    </source>
</evidence>
<protein>
    <submittedName>
        <fullName evidence="4">TetR/AcrR family transcriptional regulator</fullName>
    </submittedName>
</protein>
<evidence type="ECO:0000256" key="1">
    <source>
        <dbReference type="ARBA" id="ARBA00023125"/>
    </source>
</evidence>
<dbReference type="Pfam" id="PF00440">
    <property type="entry name" value="TetR_N"/>
    <property type="match status" value="1"/>
</dbReference>
<dbReference type="Gene3D" id="1.10.357.10">
    <property type="entry name" value="Tetracycline Repressor, domain 2"/>
    <property type="match status" value="1"/>
</dbReference>
<evidence type="ECO:0000313" key="5">
    <source>
        <dbReference type="Proteomes" id="UP001217476"/>
    </source>
</evidence>
<evidence type="ECO:0000256" key="2">
    <source>
        <dbReference type="PROSITE-ProRule" id="PRU00335"/>
    </source>
</evidence>
<dbReference type="PROSITE" id="PS50977">
    <property type="entry name" value="HTH_TETR_2"/>
    <property type="match status" value="1"/>
</dbReference>
<organism evidence="4 5">
    <name type="scientific">Candidatus Devosia phytovorans</name>
    <dbReference type="NCBI Taxonomy" id="3121372"/>
    <lineage>
        <taxon>Bacteria</taxon>
        <taxon>Pseudomonadati</taxon>
        <taxon>Pseudomonadota</taxon>
        <taxon>Alphaproteobacteria</taxon>
        <taxon>Hyphomicrobiales</taxon>
        <taxon>Devosiaceae</taxon>
        <taxon>Devosia</taxon>
    </lineage>
</organism>